<name>A0AAN8IWN5_TRICO</name>
<feature type="compositionally biased region" description="Basic and acidic residues" evidence="1">
    <location>
        <begin position="1"/>
        <end position="12"/>
    </location>
</feature>
<feature type="compositionally biased region" description="Polar residues" evidence="1">
    <location>
        <begin position="102"/>
        <end position="119"/>
    </location>
</feature>
<evidence type="ECO:0000313" key="2">
    <source>
        <dbReference type="EMBL" id="KAK5967414.1"/>
    </source>
</evidence>
<feature type="compositionally biased region" description="Basic and acidic residues" evidence="1">
    <location>
        <begin position="45"/>
        <end position="62"/>
    </location>
</feature>
<evidence type="ECO:0000256" key="1">
    <source>
        <dbReference type="SAM" id="MobiDB-lite"/>
    </source>
</evidence>
<reference evidence="2 3" key="1">
    <citation type="submission" date="2019-10" db="EMBL/GenBank/DDBJ databases">
        <title>Assembly and Annotation for the nematode Trichostrongylus colubriformis.</title>
        <authorList>
            <person name="Martin J."/>
        </authorList>
    </citation>
    <scope>NUCLEOTIDE SEQUENCE [LARGE SCALE GENOMIC DNA]</scope>
    <source>
        <strain evidence="2">G859</strain>
        <tissue evidence="2">Whole worm</tissue>
    </source>
</reference>
<feature type="region of interest" description="Disordered" evidence="1">
    <location>
        <begin position="1"/>
        <end position="133"/>
    </location>
</feature>
<dbReference type="AlphaFoldDB" id="A0AAN8IWN5"/>
<gene>
    <name evidence="2" type="ORF">GCK32_022051</name>
</gene>
<organism evidence="2 3">
    <name type="scientific">Trichostrongylus colubriformis</name>
    <name type="common">Black scour worm</name>
    <dbReference type="NCBI Taxonomy" id="6319"/>
    <lineage>
        <taxon>Eukaryota</taxon>
        <taxon>Metazoa</taxon>
        <taxon>Ecdysozoa</taxon>
        <taxon>Nematoda</taxon>
        <taxon>Chromadorea</taxon>
        <taxon>Rhabditida</taxon>
        <taxon>Rhabditina</taxon>
        <taxon>Rhabditomorpha</taxon>
        <taxon>Strongyloidea</taxon>
        <taxon>Trichostrongylidae</taxon>
        <taxon>Trichostrongylus</taxon>
    </lineage>
</organism>
<accession>A0AAN8IWN5</accession>
<evidence type="ECO:0000313" key="3">
    <source>
        <dbReference type="Proteomes" id="UP001331761"/>
    </source>
</evidence>
<dbReference type="EMBL" id="WIXE01022515">
    <property type="protein sequence ID" value="KAK5967414.1"/>
    <property type="molecule type" value="Genomic_DNA"/>
</dbReference>
<protein>
    <submittedName>
        <fullName evidence="2">Uncharacterized protein</fullName>
    </submittedName>
</protein>
<dbReference type="Proteomes" id="UP001331761">
    <property type="component" value="Unassembled WGS sequence"/>
</dbReference>
<sequence>QVSTAGDKEVDRSSGSPTLKDYSDFDSISTDDNASREGPSSIRTTEVERAHYGDESSDKIEAKSPPLISESPLELAVKPKSTVVVPLVQSEKLKSSKRVSSHTHSPSASRDRQPQSPSGISRKHAPITRTSNEHIHLAPANVPKEVRGRNGIDDCTQTEEREERRFPEFCSSNVHHVTKDVLRTHLRLLKEFNRLEWTSLQEWNAILDDIREKYDGPSTEKLKAIIEKRTRRFDTE</sequence>
<comment type="caution">
    <text evidence="2">The sequence shown here is derived from an EMBL/GenBank/DDBJ whole genome shotgun (WGS) entry which is preliminary data.</text>
</comment>
<feature type="non-terminal residue" evidence="2">
    <location>
        <position position="1"/>
    </location>
</feature>
<proteinExistence type="predicted"/>
<keyword evidence="3" id="KW-1185">Reference proteome</keyword>